<dbReference type="GO" id="GO:0005737">
    <property type="term" value="C:cytoplasm"/>
    <property type="evidence" value="ECO:0007669"/>
    <property type="project" value="UniProtKB-SubCell"/>
</dbReference>
<comment type="similarity">
    <text evidence="6">Belongs to the PTPA-type PPIase family.</text>
</comment>
<dbReference type="InterPro" id="IPR004327">
    <property type="entry name" value="Phstyr_phstse_ac"/>
</dbReference>
<dbReference type="Pfam" id="PF03095">
    <property type="entry name" value="PTPA"/>
    <property type="match status" value="1"/>
</dbReference>
<dbReference type="InterPro" id="IPR043170">
    <property type="entry name" value="PTPA_C_lid"/>
</dbReference>
<dbReference type="Gene3D" id="1.20.120.1150">
    <property type="match status" value="1"/>
</dbReference>
<comment type="catalytic activity">
    <reaction evidence="1 6">
        <text>[protein]-peptidylproline (omega=180) = [protein]-peptidylproline (omega=0)</text>
        <dbReference type="Rhea" id="RHEA:16237"/>
        <dbReference type="Rhea" id="RHEA-COMP:10747"/>
        <dbReference type="Rhea" id="RHEA-COMP:10748"/>
        <dbReference type="ChEBI" id="CHEBI:83833"/>
        <dbReference type="ChEBI" id="CHEBI:83834"/>
        <dbReference type="EC" id="5.2.1.8"/>
    </reaction>
</comment>
<dbReference type="VEuPathDB" id="FungiDB:YALI1_E05602g"/>
<comment type="function">
    <text evidence="6">PPIases accelerate the folding of proteins. It catalyzes the cis-trans isomerization of proline imidic peptide bonds in oligopeptides.</text>
</comment>
<evidence type="ECO:0000313" key="11">
    <source>
        <dbReference type="Proteomes" id="UP000256601"/>
    </source>
</evidence>
<reference evidence="9 11" key="2">
    <citation type="submission" date="2018-07" db="EMBL/GenBank/DDBJ databases">
        <title>Draft Genome Assemblies for Five Robust Yarrowia lipolytica Strains Exhibiting High Lipid Production and Pentose Sugar Utilization and Sugar Alcohol Secretion from Undetoxified Lignocellulosic Biomass Hydrolysates.</title>
        <authorList>
            <consortium name="DOE Joint Genome Institute"/>
            <person name="Walker C."/>
            <person name="Ryu S."/>
            <person name="Na H."/>
            <person name="Zane M."/>
            <person name="LaButti K."/>
            <person name="Lipzen A."/>
            <person name="Haridas S."/>
            <person name="Barry K."/>
            <person name="Grigoriev I.V."/>
            <person name="Quarterman J."/>
            <person name="Slininger P."/>
            <person name="Dien B."/>
            <person name="Trinh C.T."/>
        </authorList>
    </citation>
    <scope>NUCLEOTIDE SEQUENCE [LARGE SCALE GENOMIC DNA]</scope>
    <source>
        <strain evidence="9 11">YB392</strain>
    </source>
</reference>
<name>A0A1D8NH49_YARLL</name>
<evidence type="ECO:0000256" key="6">
    <source>
        <dbReference type="RuleBase" id="RU361210"/>
    </source>
</evidence>
<dbReference type="CDD" id="cd04087">
    <property type="entry name" value="PTPA"/>
    <property type="match status" value="1"/>
</dbReference>
<keyword evidence="4 6" id="KW-0697">Rotamase</keyword>
<dbReference type="InterPro" id="IPR037218">
    <property type="entry name" value="PTPA_sf"/>
</dbReference>
<reference evidence="8 10" key="1">
    <citation type="journal article" date="2016" name="PLoS ONE">
        <title>Sequence Assembly of Yarrowia lipolytica Strain W29/CLIB89 Shows Transposable Element Diversity.</title>
        <authorList>
            <person name="Magnan C."/>
            <person name="Yu J."/>
            <person name="Chang I."/>
            <person name="Jahn E."/>
            <person name="Kanomata Y."/>
            <person name="Wu J."/>
            <person name="Zeller M."/>
            <person name="Oakes M."/>
            <person name="Baldi P."/>
            <person name="Sandmeyer S."/>
        </authorList>
    </citation>
    <scope>NUCLEOTIDE SEQUENCE [LARGE SCALE GENOMIC DNA]</scope>
    <source>
        <strain evidence="8">CLIB89</strain>
        <strain evidence="10">CLIB89(W29)</strain>
    </source>
</reference>
<dbReference type="PANTHER" id="PTHR10012:SF5">
    <property type="entry name" value="SERINE_THREONINE-PROTEIN PHOSPHATASE 2A ACTIVATOR 2"/>
    <property type="match status" value="1"/>
</dbReference>
<sequence>MSHSHPVRRILSPKDLEIFGASDTKKQVFGFVKVLNYYVVGKGNSYETLKHPIIGKLVAILDKVIDLVAKYPPEDATSSRFGKPEFRDFHQALEENAKDWISDLGELEDWQLVELCTYFAASFGDRTRIDFGSGHELNFICFLFCLRQLGLLDVPEYNPEVHDPTGEAKNAKCVEDETDSSAAVLTVFVQYLKTMRAVQASYWLEPAGSHGVWGLDDYHFLPFMFGSAQLACHKYLRPLSIHDMEMLDMWKHEYLYMGCIHFINSVKTTASLRWHSPMLDDISGVKTWAKVNQGMVKMYDAEVLSKLPILQHFMFGQLIKAPEGVSPPPDPNAEVQHIHNHWADCCGIKVPSAIAASEMSQKPGDLRKLRGSGVLPFD</sequence>
<dbReference type="OrthoDB" id="16120at2759"/>
<dbReference type="KEGG" id="yli:2912206"/>
<dbReference type="GO" id="GO:0007052">
    <property type="term" value="P:mitotic spindle organization"/>
    <property type="evidence" value="ECO:0007669"/>
    <property type="project" value="TreeGrafter"/>
</dbReference>
<dbReference type="Proteomes" id="UP000256601">
    <property type="component" value="Unassembled WGS sequence"/>
</dbReference>
<evidence type="ECO:0000256" key="1">
    <source>
        <dbReference type="ARBA" id="ARBA00000971"/>
    </source>
</evidence>
<gene>
    <name evidence="9" type="ORF">B0I71DRAFT_175552</name>
    <name evidence="8" type="ORF">YALI1_E05602g</name>
</gene>
<organism evidence="8 10">
    <name type="scientific">Yarrowia lipolytica</name>
    <name type="common">Candida lipolytica</name>
    <dbReference type="NCBI Taxonomy" id="4952"/>
    <lineage>
        <taxon>Eukaryota</taxon>
        <taxon>Fungi</taxon>
        <taxon>Dikarya</taxon>
        <taxon>Ascomycota</taxon>
        <taxon>Saccharomycotina</taxon>
        <taxon>Dipodascomycetes</taxon>
        <taxon>Dipodascales</taxon>
        <taxon>Dipodascales incertae sedis</taxon>
        <taxon>Yarrowia</taxon>
    </lineage>
</organism>
<dbReference type="AlphaFoldDB" id="A0A1D8NH49"/>
<dbReference type="GO" id="GO:0003755">
    <property type="term" value="F:peptidyl-prolyl cis-trans isomerase activity"/>
    <property type="evidence" value="ECO:0007669"/>
    <property type="project" value="UniProtKB-KW"/>
</dbReference>
<evidence type="ECO:0000256" key="5">
    <source>
        <dbReference type="ARBA" id="ARBA00023235"/>
    </source>
</evidence>
<dbReference type="VEuPathDB" id="FungiDB:YALI0_E04642g"/>
<protein>
    <recommendedName>
        <fullName evidence="6">Serine/threonine-protein phosphatase 2A activator</fullName>
        <ecNumber evidence="6">5.2.1.8</ecNumber>
    </recommendedName>
    <alternativeName>
        <fullName evidence="6">Phosphotyrosyl phosphatase activator</fullName>
    </alternativeName>
</protein>
<evidence type="ECO:0000256" key="3">
    <source>
        <dbReference type="ARBA" id="ARBA00022490"/>
    </source>
</evidence>
<dbReference type="eggNOG" id="KOG2867">
    <property type="taxonomic scope" value="Eukaryota"/>
</dbReference>
<dbReference type="EC" id="5.2.1.8" evidence="6"/>
<dbReference type="PANTHER" id="PTHR10012">
    <property type="entry name" value="SERINE/THREONINE-PROTEIN PHOSPHATASE 2A REGULATORY SUBUNIT B"/>
    <property type="match status" value="1"/>
</dbReference>
<dbReference type="GO" id="GO:0008160">
    <property type="term" value="F:protein tyrosine phosphatase activator activity"/>
    <property type="evidence" value="ECO:0007669"/>
    <property type="project" value="TreeGrafter"/>
</dbReference>
<keyword evidence="5 6" id="KW-0413">Isomerase</keyword>
<dbReference type="RefSeq" id="XP_503550.1">
    <property type="nucleotide sequence ID" value="XM_503550.1"/>
</dbReference>
<evidence type="ECO:0000313" key="10">
    <source>
        <dbReference type="Proteomes" id="UP000182444"/>
    </source>
</evidence>
<dbReference type="Proteomes" id="UP000182444">
    <property type="component" value="Chromosome 1E"/>
</dbReference>
<accession>A0A1D8NH49</accession>
<evidence type="ECO:0000256" key="2">
    <source>
        <dbReference type="ARBA" id="ARBA00004496"/>
    </source>
</evidence>
<dbReference type="EMBL" id="CP017557">
    <property type="protein sequence ID" value="AOW04954.1"/>
    <property type="molecule type" value="Genomic_DNA"/>
</dbReference>
<dbReference type="GO" id="GO:0005634">
    <property type="term" value="C:nucleus"/>
    <property type="evidence" value="ECO:0007669"/>
    <property type="project" value="TreeGrafter"/>
</dbReference>
<dbReference type="FunFam" id="1.20.120.1150:FF:000002">
    <property type="entry name" value="Serine/threonine-protein phosphatase 2A activator"/>
    <property type="match status" value="1"/>
</dbReference>
<feature type="region of interest" description="Disordered" evidence="7">
    <location>
        <begin position="359"/>
        <end position="378"/>
    </location>
</feature>
<dbReference type="PIRSF" id="PIRSF016325">
    <property type="entry name" value="Phstyr_phstse_ac"/>
    <property type="match status" value="1"/>
</dbReference>
<comment type="subcellular location">
    <subcellularLocation>
        <location evidence="2 6">Cytoplasm</location>
    </subcellularLocation>
</comment>
<dbReference type="OMA" id="SWIKINA"/>
<proteinExistence type="inferred from homology"/>
<dbReference type="GeneID" id="2912206"/>
<dbReference type="GO" id="GO:0000159">
    <property type="term" value="C:protein phosphatase type 2A complex"/>
    <property type="evidence" value="ECO:0007669"/>
    <property type="project" value="TreeGrafter"/>
</dbReference>
<keyword evidence="3 6" id="KW-0963">Cytoplasm</keyword>
<evidence type="ECO:0000313" key="9">
    <source>
        <dbReference type="EMBL" id="RDW25099.1"/>
    </source>
</evidence>
<evidence type="ECO:0000256" key="4">
    <source>
        <dbReference type="ARBA" id="ARBA00023110"/>
    </source>
</evidence>
<evidence type="ECO:0000256" key="7">
    <source>
        <dbReference type="SAM" id="MobiDB-lite"/>
    </source>
</evidence>
<dbReference type="EMBL" id="KZ859013">
    <property type="protein sequence ID" value="RDW25099.1"/>
    <property type="molecule type" value="Genomic_DNA"/>
</dbReference>
<evidence type="ECO:0000313" key="8">
    <source>
        <dbReference type="EMBL" id="AOW04954.1"/>
    </source>
</evidence>
<dbReference type="SUPFAM" id="SSF140984">
    <property type="entry name" value="PTPA-like"/>
    <property type="match status" value="1"/>
</dbReference>